<reference evidence="1 2" key="1">
    <citation type="journal article" date="2016" name="Gene">
        <title>PacBio SMRT assembly of a complex multi-replicon genome reveals chlorocatechol degradative operon in a region of genome plasticity.</title>
        <authorList>
            <person name="Ricker N."/>
            <person name="Shen S.Y."/>
            <person name="Goordial J."/>
            <person name="Jin S."/>
            <person name="Fulthorpe R.R."/>
        </authorList>
    </citation>
    <scope>NUCLEOTIDE SEQUENCE [LARGE SCALE GENOMIC DNA]</scope>
    <source>
        <strain evidence="1 2">OLGA172</strain>
    </source>
</reference>
<proteinExistence type="predicted"/>
<name>A0A160FMP4_9BURK</name>
<gene>
    <name evidence="1" type="ORF">AYM40_17100</name>
</gene>
<dbReference type="AlphaFoldDB" id="A0A160FMP4"/>
<sequence>MQAQVDTDAAATKAIERSKAEKMVALGVVSKTYDAMRDQQSMTVSSLGVIDKPEAMTACLAYAAKNGFGGIDRGTAVWQLKKGGVFKFAIDNNALWNKECGNKESDDYTSVGRYVLEELQKKG</sequence>
<keyword evidence="2" id="KW-1185">Reference proteome</keyword>
<protein>
    <submittedName>
        <fullName evidence="1">Uncharacterized protein</fullName>
    </submittedName>
</protein>
<evidence type="ECO:0000313" key="1">
    <source>
        <dbReference type="EMBL" id="ANB73890.1"/>
    </source>
</evidence>
<organism evidence="1 2">
    <name type="scientific">Paraburkholderia phytofirmans OLGA172</name>
    <dbReference type="NCBI Taxonomy" id="1417228"/>
    <lineage>
        <taxon>Bacteria</taxon>
        <taxon>Pseudomonadati</taxon>
        <taxon>Pseudomonadota</taxon>
        <taxon>Betaproteobacteria</taxon>
        <taxon>Burkholderiales</taxon>
        <taxon>Burkholderiaceae</taxon>
        <taxon>Paraburkholderia</taxon>
    </lineage>
</organism>
<accession>A0A160FMP4</accession>
<dbReference type="EMBL" id="CP014578">
    <property type="protein sequence ID" value="ANB73890.1"/>
    <property type="molecule type" value="Genomic_DNA"/>
</dbReference>
<dbReference type="KEGG" id="buz:AYM40_17100"/>
<dbReference type="Proteomes" id="UP000076852">
    <property type="component" value="Chromosome 1"/>
</dbReference>
<evidence type="ECO:0000313" key="2">
    <source>
        <dbReference type="Proteomes" id="UP000076852"/>
    </source>
</evidence>